<organism evidence="2 3">
    <name type="scientific">Rubroshorea leprosula</name>
    <dbReference type="NCBI Taxonomy" id="152421"/>
    <lineage>
        <taxon>Eukaryota</taxon>
        <taxon>Viridiplantae</taxon>
        <taxon>Streptophyta</taxon>
        <taxon>Embryophyta</taxon>
        <taxon>Tracheophyta</taxon>
        <taxon>Spermatophyta</taxon>
        <taxon>Magnoliopsida</taxon>
        <taxon>eudicotyledons</taxon>
        <taxon>Gunneridae</taxon>
        <taxon>Pentapetalae</taxon>
        <taxon>rosids</taxon>
        <taxon>malvids</taxon>
        <taxon>Malvales</taxon>
        <taxon>Dipterocarpaceae</taxon>
        <taxon>Rubroshorea</taxon>
    </lineage>
</organism>
<keyword evidence="3" id="KW-1185">Reference proteome</keyword>
<name>A0AAV5LC81_9ROSI</name>
<keyword evidence="1" id="KW-0812">Transmembrane</keyword>
<evidence type="ECO:0000256" key="1">
    <source>
        <dbReference type="SAM" id="Phobius"/>
    </source>
</evidence>
<keyword evidence="1" id="KW-1133">Transmembrane helix</keyword>
<dbReference type="EMBL" id="BPVZ01000106">
    <property type="protein sequence ID" value="GKV34524.1"/>
    <property type="molecule type" value="Genomic_DNA"/>
</dbReference>
<keyword evidence="1" id="KW-0472">Membrane</keyword>
<protein>
    <submittedName>
        <fullName evidence="2">Uncharacterized protein</fullName>
    </submittedName>
</protein>
<comment type="caution">
    <text evidence="2">The sequence shown here is derived from an EMBL/GenBank/DDBJ whole genome shotgun (WGS) entry which is preliminary data.</text>
</comment>
<feature type="transmembrane region" description="Helical" evidence="1">
    <location>
        <begin position="15"/>
        <end position="34"/>
    </location>
</feature>
<dbReference type="Proteomes" id="UP001054252">
    <property type="component" value="Unassembled WGS sequence"/>
</dbReference>
<gene>
    <name evidence="2" type="ORF">SLEP1_g42893</name>
</gene>
<dbReference type="AlphaFoldDB" id="A0AAV5LC81"/>
<sequence length="35" mass="3977">MWVSTMMHQDSSLKVFNGNGYLFYGLFSSGVLVLF</sequence>
<evidence type="ECO:0000313" key="2">
    <source>
        <dbReference type="EMBL" id="GKV34524.1"/>
    </source>
</evidence>
<reference evidence="2 3" key="1">
    <citation type="journal article" date="2021" name="Commun. Biol.">
        <title>The genome of Shorea leprosula (Dipterocarpaceae) highlights the ecological relevance of drought in aseasonal tropical rainforests.</title>
        <authorList>
            <person name="Ng K.K.S."/>
            <person name="Kobayashi M.J."/>
            <person name="Fawcett J.A."/>
            <person name="Hatakeyama M."/>
            <person name="Paape T."/>
            <person name="Ng C.H."/>
            <person name="Ang C.C."/>
            <person name="Tnah L.H."/>
            <person name="Lee C.T."/>
            <person name="Nishiyama T."/>
            <person name="Sese J."/>
            <person name="O'Brien M.J."/>
            <person name="Copetti D."/>
            <person name="Mohd Noor M.I."/>
            <person name="Ong R.C."/>
            <person name="Putra M."/>
            <person name="Sireger I.Z."/>
            <person name="Indrioko S."/>
            <person name="Kosugi Y."/>
            <person name="Izuno A."/>
            <person name="Isagi Y."/>
            <person name="Lee S.L."/>
            <person name="Shimizu K.K."/>
        </authorList>
    </citation>
    <scope>NUCLEOTIDE SEQUENCE [LARGE SCALE GENOMIC DNA]</scope>
    <source>
        <strain evidence="2">214</strain>
    </source>
</reference>
<proteinExistence type="predicted"/>
<evidence type="ECO:0000313" key="3">
    <source>
        <dbReference type="Proteomes" id="UP001054252"/>
    </source>
</evidence>
<accession>A0AAV5LC81</accession>